<comment type="caution">
    <text evidence="2">The sequence shown here is derived from an EMBL/GenBank/DDBJ whole genome shotgun (WGS) entry which is preliminary data.</text>
</comment>
<gene>
    <name evidence="2" type="ORF">C7400_101209</name>
</gene>
<feature type="transmembrane region" description="Helical" evidence="1">
    <location>
        <begin position="68"/>
        <end position="91"/>
    </location>
</feature>
<name>A0ABX5MWW7_9BURK</name>
<reference evidence="2 3" key="1">
    <citation type="submission" date="2018-05" db="EMBL/GenBank/DDBJ databases">
        <title>Genomic Encyclopedia of Type Strains, Phase IV (KMG-V): Genome sequencing to study the core and pangenomes of soil and plant-associated prokaryotes.</title>
        <authorList>
            <person name="Whitman W."/>
        </authorList>
    </citation>
    <scope>NUCLEOTIDE SEQUENCE [LARGE SCALE GENOMIC DNA]</scope>
    <source>
        <strain evidence="2 3">SIr-6563</strain>
    </source>
</reference>
<protein>
    <recommendedName>
        <fullName evidence="4">DUF2909 family protein</fullName>
    </recommendedName>
</protein>
<dbReference type="Pfam" id="PF11137">
    <property type="entry name" value="DUF2909"/>
    <property type="match status" value="1"/>
</dbReference>
<proteinExistence type="predicted"/>
<evidence type="ECO:0000313" key="2">
    <source>
        <dbReference type="EMBL" id="PXX20482.1"/>
    </source>
</evidence>
<dbReference type="InterPro" id="IPR021313">
    <property type="entry name" value="DUF2909"/>
</dbReference>
<keyword evidence="1" id="KW-1133">Transmembrane helix</keyword>
<keyword evidence="1" id="KW-0472">Membrane</keyword>
<evidence type="ECO:0000256" key="1">
    <source>
        <dbReference type="SAM" id="Phobius"/>
    </source>
</evidence>
<keyword evidence="1" id="KW-0812">Transmembrane</keyword>
<evidence type="ECO:0008006" key="4">
    <source>
        <dbReference type="Google" id="ProtNLM"/>
    </source>
</evidence>
<feature type="transmembrane region" description="Helical" evidence="1">
    <location>
        <begin position="34"/>
        <end position="56"/>
    </location>
</feature>
<dbReference type="EMBL" id="QJJV01000001">
    <property type="protein sequence ID" value="PXX20482.1"/>
    <property type="molecule type" value="Genomic_DNA"/>
</dbReference>
<evidence type="ECO:0000313" key="3">
    <source>
        <dbReference type="Proteomes" id="UP000247515"/>
    </source>
</evidence>
<dbReference type="Proteomes" id="UP000247515">
    <property type="component" value="Unassembled WGS sequence"/>
</dbReference>
<dbReference type="NCBIfam" id="NF033233">
    <property type="entry name" value="twin_helix"/>
    <property type="match status" value="1"/>
</dbReference>
<keyword evidence="3" id="KW-1185">Reference proteome</keyword>
<accession>A0ABX5MWW7</accession>
<sequence length="103" mass="11665">MREIPVIAAIEPHTANLGAIMRRAFSVMPNSVNFMHILVPVAFALIIASMISALYFMMHDRGRTKRMVWSLATRVGLSISLFLFILFAHWMGWIQSTGIPYGR</sequence>
<organism evidence="2 3">
    <name type="scientific">Paraburkholderia tropica</name>
    <dbReference type="NCBI Taxonomy" id="92647"/>
    <lineage>
        <taxon>Bacteria</taxon>
        <taxon>Pseudomonadati</taxon>
        <taxon>Pseudomonadota</taxon>
        <taxon>Betaproteobacteria</taxon>
        <taxon>Burkholderiales</taxon>
        <taxon>Burkholderiaceae</taxon>
        <taxon>Paraburkholderia</taxon>
    </lineage>
</organism>